<accession>A0A9W7I0K2</accession>
<dbReference type="Pfam" id="PF14223">
    <property type="entry name" value="Retrotran_gag_2"/>
    <property type="match status" value="1"/>
</dbReference>
<sequence>MSNKESVQEFLSRVSGIVNPMRSYGEILSNEIVVSKVLRSLTLKFDHVVAAIEETKDLSTYTFDELMSSLISHEARINRSHENSKETTFQVKEEFSKGGTDFHGRGRGGGRGRCSYGKSYKSSIQCRYYSKMGHKEAECWAKQREEQKQAHFIENVEEEDSLFMVRSPIQCDKSSKYVWFLDSGCSNHMSGNKSLFKELDE</sequence>
<proteinExistence type="predicted"/>
<keyword evidence="3" id="KW-1185">Reference proteome</keyword>
<dbReference type="Proteomes" id="UP001165190">
    <property type="component" value="Unassembled WGS sequence"/>
</dbReference>
<dbReference type="InterPro" id="IPR054722">
    <property type="entry name" value="PolX-like_BBD"/>
</dbReference>
<gene>
    <name evidence="2" type="ORF">HRI_002346000</name>
</gene>
<dbReference type="PANTHER" id="PTHR47481:SF14">
    <property type="entry name" value="RETROTRANSPOSON COPIA-LIKE N-TERMINAL DOMAIN-CONTAINING PROTEIN"/>
    <property type="match status" value="1"/>
</dbReference>
<reference evidence="2" key="1">
    <citation type="submission" date="2023-05" db="EMBL/GenBank/DDBJ databases">
        <title>Genome and transcriptome analyses reveal genes involved in the formation of fine ridges on petal epidermal cells in Hibiscus trionum.</title>
        <authorList>
            <person name="Koshimizu S."/>
            <person name="Masuda S."/>
            <person name="Ishii T."/>
            <person name="Shirasu K."/>
            <person name="Hoshino A."/>
            <person name="Arita M."/>
        </authorList>
    </citation>
    <scope>NUCLEOTIDE SEQUENCE</scope>
    <source>
        <strain evidence="2">Hamamatsu line</strain>
    </source>
</reference>
<dbReference type="Pfam" id="PF22936">
    <property type="entry name" value="Pol_BBD"/>
    <property type="match status" value="1"/>
</dbReference>
<name>A0A9W7I0K2_HIBTR</name>
<dbReference type="EMBL" id="BSYR01000021">
    <property type="protein sequence ID" value="GMI86767.1"/>
    <property type="molecule type" value="Genomic_DNA"/>
</dbReference>
<dbReference type="AlphaFoldDB" id="A0A9W7I0K2"/>
<protein>
    <recommendedName>
        <fullName evidence="1">Retrovirus-related Pol polyprotein from transposon TNT 1-94-like beta-barrel domain-containing protein</fullName>
    </recommendedName>
</protein>
<organism evidence="2 3">
    <name type="scientific">Hibiscus trionum</name>
    <name type="common">Flower of an hour</name>
    <dbReference type="NCBI Taxonomy" id="183268"/>
    <lineage>
        <taxon>Eukaryota</taxon>
        <taxon>Viridiplantae</taxon>
        <taxon>Streptophyta</taxon>
        <taxon>Embryophyta</taxon>
        <taxon>Tracheophyta</taxon>
        <taxon>Spermatophyta</taxon>
        <taxon>Magnoliopsida</taxon>
        <taxon>eudicotyledons</taxon>
        <taxon>Gunneridae</taxon>
        <taxon>Pentapetalae</taxon>
        <taxon>rosids</taxon>
        <taxon>malvids</taxon>
        <taxon>Malvales</taxon>
        <taxon>Malvaceae</taxon>
        <taxon>Malvoideae</taxon>
        <taxon>Hibiscus</taxon>
    </lineage>
</organism>
<evidence type="ECO:0000313" key="2">
    <source>
        <dbReference type="EMBL" id="GMI86767.1"/>
    </source>
</evidence>
<evidence type="ECO:0000259" key="1">
    <source>
        <dbReference type="Pfam" id="PF22936"/>
    </source>
</evidence>
<comment type="caution">
    <text evidence="2">The sequence shown here is derived from an EMBL/GenBank/DDBJ whole genome shotgun (WGS) entry which is preliminary data.</text>
</comment>
<dbReference type="PANTHER" id="PTHR47481">
    <property type="match status" value="1"/>
</dbReference>
<feature type="domain" description="Retrovirus-related Pol polyprotein from transposon TNT 1-94-like beta-barrel" evidence="1">
    <location>
        <begin position="179"/>
        <end position="201"/>
    </location>
</feature>
<dbReference type="OrthoDB" id="8063676at2759"/>
<evidence type="ECO:0000313" key="3">
    <source>
        <dbReference type="Proteomes" id="UP001165190"/>
    </source>
</evidence>